<protein>
    <recommendedName>
        <fullName evidence="3">Xylose isomerase-like TIM barrel domain-containing protein</fullName>
    </recommendedName>
</protein>
<dbReference type="GeneID" id="84063214"/>
<accession>C4KKQ9</accession>
<reference evidence="1 2" key="1">
    <citation type="journal article" date="2009" name="Proc. Natl. Acad. Sci. U.S.A.">
        <title>Biogeography of the Sulfolobus islandicus pan-genome.</title>
        <authorList>
            <person name="Reno M.L."/>
            <person name="Held N.L."/>
            <person name="Fields C.J."/>
            <person name="Burke P.V."/>
            <person name="Whitaker R.J."/>
        </authorList>
    </citation>
    <scope>NUCLEOTIDE SEQUENCE [LARGE SCALE GENOMIC DNA]</scope>
    <source>
        <strain evidence="2">M.16.4 / Kamchatka #3</strain>
    </source>
</reference>
<dbReference type="KEGG" id="sid:M164_2322"/>
<evidence type="ECO:0000313" key="1">
    <source>
        <dbReference type="EMBL" id="ACR42921.1"/>
    </source>
</evidence>
<proteinExistence type="predicted"/>
<dbReference type="AlphaFoldDB" id="C4KKQ9"/>
<dbReference type="RefSeq" id="WP_012736149.1">
    <property type="nucleotide sequence ID" value="NC_012726.1"/>
</dbReference>
<dbReference type="HOGENOM" id="CLU_2839534_0_0_2"/>
<gene>
    <name evidence="1" type="ordered locus">M164_2322</name>
</gene>
<sequence>MIKLIDRLDENVGFVYDPANVIFAGNSHEEVYPLISKRILQVHVKDFINKDNKRVFVEPGRVLFH</sequence>
<dbReference type="EMBL" id="CP001402">
    <property type="protein sequence ID" value="ACR42921.1"/>
    <property type="molecule type" value="Genomic_DNA"/>
</dbReference>
<dbReference type="Gene3D" id="3.20.20.150">
    <property type="entry name" value="Divalent-metal-dependent TIM barrel enzymes"/>
    <property type="match status" value="1"/>
</dbReference>
<name>C4KKQ9_SACI6</name>
<evidence type="ECO:0008006" key="3">
    <source>
        <dbReference type="Google" id="ProtNLM"/>
    </source>
</evidence>
<dbReference type="Proteomes" id="UP000001479">
    <property type="component" value="Chromosome"/>
</dbReference>
<dbReference type="SUPFAM" id="SSF51658">
    <property type="entry name" value="Xylose isomerase-like"/>
    <property type="match status" value="1"/>
</dbReference>
<dbReference type="InterPro" id="IPR036237">
    <property type="entry name" value="Xyl_isomerase-like_sf"/>
</dbReference>
<evidence type="ECO:0000313" key="2">
    <source>
        <dbReference type="Proteomes" id="UP000001479"/>
    </source>
</evidence>
<organism evidence="1 2">
    <name type="scientific">Saccharolobus islandicus (strain M.16.4 / Kamchatka #3)</name>
    <name type="common">Sulfolobus islandicus</name>
    <dbReference type="NCBI Taxonomy" id="426118"/>
    <lineage>
        <taxon>Archaea</taxon>
        <taxon>Thermoproteota</taxon>
        <taxon>Thermoprotei</taxon>
        <taxon>Sulfolobales</taxon>
        <taxon>Sulfolobaceae</taxon>
        <taxon>Saccharolobus</taxon>
    </lineage>
</organism>